<keyword evidence="2" id="KW-1185">Reference proteome</keyword>
<dbReference type="Proteomes" id="UP000516260">
    <property type="component" value="Chromosome 2"/>
</dbReference>
<reference evidence="1 2" key="1">
    <citation type="submission" date="2019-04" db="EMBL/GenBank/DDBJ databases">
        <title>The sequence and de novo assembly of Takifugu bimaculatus genome using PacBio and Hi-C technologies.</title>
        <authorList>
            <person name="Xu P."/>
            <person name="Liu B."/>
            <person name="Zhou Z."/>
        </authorList>
    </citation>
    <scope>NUCLEOTIDE SEQUENCE [LARGE SCALE GENOMIC DNA]</scope>
    <source>
        <strain evidence="1">TB-2018</strain>
        <tissue evidence="1">Muscle</tissue>
    </source>
</reference>
<organism evidence="1 2">
    <name type="scientific">Takifugu bimaculatus</name>
    <dbReference type="NCBI Taxonomy" id="433685"/>
    <lineage>
        <taxon>Eukaryota</taxon>
        <taxon>Metazoa</taxon>
        <taxon>Chordata</taxon>
        <taxon>Craniata</taxon>
        <taxon>Vertebrata</taxon>
        <taxon>Euteleostomi</taxon>
        <taxon>Actinopterygii</taxon>
        <taxon>Neopterygii</taxon>
        <taxon>Teleostei</taxon>
        <taxon>Neoteleostei</taxon>
        <taxon>Acanthomorphata</taxon>
        <taxon>Eupercaria</taxon>
        <taxon>Tetraodontiformes</taxon>
        <taxon>Tetradontoidea</taxon>
        <taxon>Tetraodontidae</taxon>
        <taxon>Takifugu</taxon>
    </lineage>
</organism>
<evidence type="ECO:0000313" key="2">
    <source>
        <dbReference type="Proteomes" id="UP000516260"/>
    </source>
</evidence>
<sequence length="135" mass="14898">MSVSPLALSPGAYAHTYMVYPGFMPTPSVISAQTLVQSQMPLHSEGEAAKKSSSQKTDSVYMDSPFYITYWNVQSARLRSAAASNPQHPITANHQHHLPAGPSDHRPPIIRWDDHELCGGAQMNSCFLRQMSWTA</sequence>
<gene>
    <name evidence="1" type="ORF">fugu_001616</name>
</gene>
<evidence type="ECO:0000313" key="1">
    <source>
        <dbReference type="EMBL" id="TNM93440.1"/>
    </source>
</evidence>
<dbReference type="AlphaFoldDB" id="A0A4Z2BQ94"/>
<name>A0A4Z2BQ94_9TELE</name>
<comment type="caution">
    <text evidence="1">The sequence shown here is derived from an EMBL/GenBank/DDBJ whole genome shotgun (WGS) entry which is preliminary data.</text>
</comment>
<dbReference type="EMBL" id="SWLE01000012">
    <property type="protein sequence ID" value="TNM93440.1"/>
    <property type="molecule type" value="Genomic_DNA"/>
</dbReference>
<accession>A0A4Z2BQ94</accession>
<protein>
    <submittedName>
        <fullName evidence="1">Uncharacterized protein</fullName>
    </submittedName>
</protein>
<proteinExistence type="predicted"/>